<reference evidence="2 4" key="3">
    <citation type="submission" date="2019-03" db="EMBL/GenBank/DDBJ databases">
        <title>Complete genome assembly of MDR B. fragilis.</title>
        <authorList>
            <person name="Sydenham T.V."/>
            <person name="Hasman H."/>
            <person name="Justesen U.S."/>
        </authorList>
    </citation>
    <scope>NUCLEOTIDE SEQUENCE [LARGE SCALE GENOMIC DNA]</scope>
    <source>
        <strain evidence="2 4">DCMSKEJBY0001B</strain>
    </source>
</reference>
<dbReference type="Proteomes" id="UP000286270">
    <property type="component" value="Unassembled WGS sequence"/>
</dbReference>
<organism evidence="3 5">
    <name type="scientific">Bacteroides fragilis</name>
    <dbReference type="NCBI Taxonomy" id="817"/>
    <lineage>
        <taxon>Bacteria</taxon>
        <taxon>Pseudomonadati</taxon>
        <taxon>Bacteroidota</taxon>
        <taxon>Bacteroidia</taxon>
        <taxon>Bacteroidales</taxon>
        <taxon>Bacteroidaceae</taxon>
        <taxon>Bacteroides</taxon>
    </lineage>
</organism>
<reference evidence="2" key="1">
    <citation type="book" date="2014" name="THE 24TH EUROPEAN CONGRESS OF CLINICAL MICROBIOLOGY AND INFECTIOUS DISEASES" publisher="ECCMID 2014" city="Barcelona, Spain">
        <title>Identification of resistance genes in three multidrug-resistant Bacteroides fragilis isolates by whole genome sequencing.</title>
        <editorList>
            <person name="Unknown"/>
            <person name="A."/>
        </editorList>
        <authorList>
            <person name="Sydenham T.V."/>
            <person name="Hasman H."/>
            <person name="Wang M."/>
            <person name="Soki J."/>
            <person name="Nagy E."/>
            <person name="Justesen U.S."/>
        </authorList>
    </citation>
    <scope>NUCLEOTIDE SEQUENCE</scope>
    <source>
        <strain evidence="2">DCMSKEJBY0001B</strain>
    </source>
</reference>
<feature type="transmembrane region" description="Helical" evidence="1">
    <location>
        <begin position="110"/>
        <end position="127"/>
    </location>
</feature>
<dbReference type="Proteomes" id="UP000036847">
    <property type="component" value="Chromosome"/>
</dbReference>
<sequence>MLPYYAIFTFLAFLSLVESQSVKRKQRSLLLSGVWLLLTLFAGLRYNNADWNSYFDFYKNIANGSGEGSADIGFNLICLFLSIFSKSPILMFVVVAGTSVAFNLNSFKKYSPFFLICVLYYFVHLYVLKEMIQIRGGLASAICLYSIRFLFNRKYKSFWLFWLLALSIHFSVIVWALVGLVYKYQPSLKTLKRTLFICFAVGLICPLGQFIKLLAVGVDARLGAYIAYGDSEYAAALGIFTNINAIKSLIVGIILLYFHDKMKNISPYFSPLLYAYILGVCWLMLFNDFAIIGGRMSGVLLCVEPVLVSYLTILLSKRTKWFFVSILIVVTYTMLSLNISPDKISPYQFYF</sequence>
<accession>A0A412YC14</accession>
<dbReference type="InterPro" id="IPR049458">
    <property type="entry name" value="EpsG-like"/>
</dbReference>
<gene>
    <name evidence="3" type="ORF">DWW08_09540</name>
    <name evidence="2" type="ORF">EC80_011585</name>
</gene>
<name>A0A412YC14_BACFG</name>
<evidence type="ECO:0000313" key="4">
    <source>
        <dbReference type="Proteomes" id="UP000036847"/>
    </source>
</evidence>
<feature type="transmembrane region" description="Helical" evidence="1">
    <location>
        <begin position="265"/>
        <end position="286"/>
    </location>
</feature>
<evidence type="ECO:0000256" key="1">
    <source>
        <dbReference type="SAM" id="Phobius"/>
    </source>
</evidence>
<keyword evidence="1" id="KW-0812">Transmembrane</keyword>
<reference evidence="3 5" key="2">
    <citation type="submission" date="2018-08" db="EMBL/GenBank/DDBJ databases">
        <title>A genome reference for cultivated species of the human gut microbiota.</title>
        <authorList>
            <person name="Zou Y."/>
            <person name="Xue W."/>
            <person name="Luo G."/>
        </authorList>
    </citation>
    <scope>NUCLEOTIDE SEQUENCE [LARGE SCALE GENOMIC DNA]</scope>
    <source>
        <strain evidence="3 5">AF14-26</strain>
    </source>
</reference>
<dbReference type="OrthoDB" id="6631730at2"/>
<evidence type="ECO:0000313" key="2">
    <source>
        <dbReference type="EMBL" id="QCQ45444.1"/>
    </source>
</evidence>
<feature type="transmembrane region" description="Helical" evidence="1">
    <location>
        <begin position="157"/>
        <end position="182"/>
    </location>
</feature>
<keyword evidence="1" id="KW-1133">Transmembrane helix</keyword>
<protein>
    <submittedName>
        <fullName evidence="3">EpsG family protein</fullName>
    </submittedName>
</protein>
<proteinExistence type="predicted"/>
<dbReference type="Pfam" id="PF14897">
    <property type="entry name" value="EpsG"/>
    <property type="match status" value="1"/>
</dbReference>
<feature type="transmembrane region" description="Helical" evidence="1">
    <location>
        <begin position="235"/>
        <end position="258"/>
    </location>
</feature>
<feature type="transmembrane region" description="Helical" evidence="1">
    <location>
        <begin position="321"/>
        <end position="339"/>
    </location>
</feature>
<evidence type="ECO:0000313" key="5">
    <source>
        <dbReference type="Proteomes" id="UP000286270"/>
    </source>
</evidence>
<dbReference type="EMBL" id="CP036546">
    <property type="protein sequence ID" value="QCQ45444.1"/>
    <property type="molecule type" value="Genomic_DNA"/>
</dbReference>
<evidence type="ECO:0000313" key="3">
    <source>
        <dbReference type="EMBL" id="RGV55100.1"/>
    </source>
</evidence>
<feature type="transmembrane region" description="Helical" evidence="1">
    <location>
        <begin position="194"/>
        <end position="215"/>
    </location>
</feature>
<keyword evidence="1" id="KW-0472">Membrane</keyword>
<feature type="transmembrane region" description="Helical" evidence="1">
    <location>
        <begin position="29"/>
        <end position="46"/>
    </location>
</feature>
<feature type="transmembrane region" description="Helical" evidence="1">
    <location>
        <begin position="76"/>
        <end position="104"/>
    </location>
</feature>
<dbReference type="EMBL" id="QRZH01000006">
    <property type="protein sequence ID" value="RGV55100.1"/>
    <property type="molecule type" value="Genomic_DNA"/>
</dbReference>
<dbReference type="AlphaFoldDB" id="A0A412YC14"/>
<feature type="transmembrane region" description="Helical" evidence="1">
    <location>
        <begin position="292"/>
        <end position="314"/>
    </location>
</feature>
<dbReference type="RefSeq" id="WP_022011503.1">
    <property type="nucleotide sequence ID" value="NZ_CP036546.1"/>
</dbReference>